<keyword evidence="2" id="KW-1185">Reference proteome</keyword>
<proteinExistence type="predicted"/>
<sequence length="252" mass="27403">MMFEIPFPFGGRSWGSNRPIADQNKNLKAPRRMRSHSFRYLLASLPWLVPASLQPSSQLHLPRCGSLGAEPWVTALGWQVSTLRLAGPGEGSGAYPEQSETSVGNLPARNPVAPAEETPALQAFFPPHTNAIPAVPMASESSRFQADDGDSSVMGSVSVGCHSTTCLTCKEFWVVCILTIDTASLVQPRHQIKVQIQLTNRPGKKTRAAATRGWPSLNQWPSSSRLVDFSAHTLPTYRLPSATTDNKQTDTP</sequence>
<organism evidence="1 2">
    <name type="scientific">Apodospora peruviana</name>
    <dbReference type="NCBI Taxonomy" id="516989"/>
    <lineage>
        <taxon>Eukaryota</taxon>
        <taxon>Fungi</taxon>
        <taxon>Dikarya</taxon>
        <taxon>Ascomycota</taxon>
        <taxon>Pezizomycotina</taxon>
        <taxon>Sordariomycetes</taxon>
        <taxon>Sordariomycetidae</taxon>
        <taxon>Sordariales</taxon>
        <taxon>Lasiosphaeriaceae</taxon>
        <taxon>Apodospora</taxon>
    </lineage>
</organism>
<evidence type="ECO:0000313" key="2">
    <source>
        <dbReference type="Proteomes" id="UP001283341"/>
    </source>
</evidence>
<name>A0AAE0HSD2_9PEZI</name>
<evidence type="ECO:0000313" key="1">
    <source>
        <dbReference type="EMBL" id="KAK3311980.1"/>
    </source>
</evidence>
<dbReference type="Proteomes" id="UP001283341">
    <property type="component" value="Unassembled WGS sequence"/>
</dbReference>
<gene>
    <name evidence="1" type="ORF">B0H66DRAFT_100114</name>
</gene>
<reference evidence="1" key="1">
    <citation type="journal article" date="2023" name="Mol. Phylogenet. Evol.">
        <title>Genome-scale phylogeny and comparative genomics of the fungal order Sordariales.</title>
        <authorList>
            <person name="Hensen N."/>
            <person name="Bonometti L."/>
            <person name="Westerberg I."/>
            <person name="Brannstrom I.O."/>
            <person name="Guillou S."/>
            <person name="Cros-Aarteil S."/>
            <person name="Calhoun S."/>
            <person name="Haridas S."/>
            <person name="Kuo A."/>
            <person name="Mondo S."/>
            <person name="Pangilinan J."/>
            <person name="Riley R."/>
            <person name="LaButti K."/>
            <person name="Andreopoulos B."/>
            <person name="Lipzen A."/>
            <person name="Chen C."/>
            <person name="Yan M."/>
            <person name="Daum C."/>
            <person name="Ng V."/>
            <person name="Clum A."/>
            <person name="Steindorff A."/>
            <person name="Ohm R.A."/>
            <person name="Martin F."/>
            <person name="Silar P."/>
            <person name="Natvig D.O."/>
            <person name="Lalanne C."/>
            <person name="Gautier V."/>
            <person name="Ament-Velasquez S.L."/>
            <person name="Kruys A."/>
            <person name="Hutchinson M.I."/>
            <person name="Powell A.J."/>
            <person name="Barry K."/>
            <person name="Miller A.N."/>
            <person name="Grigoriev I.V."/>
            <person name="Debuchy R."/>
            <person name="Gladieux P."/>
            <person name="Hiltunen Thoren M."/>
            <person name="Johannesson H."/>
        </authorList>
    </citation>
    <scope>NUCLEOTIDE SEQUENCE</scope>
    <source>
        <strain evidence="1">CBS 118394</strain>
    </source>
</reference>
<comment type="caution">
    <text evidence="1">The sequence shown here is derived from an EMBL/GenBank/DDBJ whole genome shotgun (WGS) entry which is preliminary data.</text>
</comment>
<dbReference type="AlphaFoldDB" id="A0AAE0HSD2"/>
<reference evidence="1" key="2">
    <citation type="submission" date="2023-06" db="EMBL/GenBank/DDBJ databases">
        <authorList>
            <consortium name="Lawrence Berkeley National Laboratory"/>
            <person name="Haridas S."/>
            <person name="Hensen N."/>
            <person name="Bonometti L."/>
            <person name="Westerberg I."/>
            <person name="Brannstrom I.O."/>
            <person name="Guillou S."/>
            <person name="Cros-Aarteil S."/>
            <person name="Calhoun S."/>
            <person name="Kuo A."/>
            <person name="Mondo S."/>
            <person name="Pangilinan J."/>
            <person name="Riley R."/>
            <person name="Labutti K."/>
            <person name="Andreopoulos B."/>
            <person name="Lipzen A."/>
            <person name="Chen C."/>
            <person name="Yanf M."/>
            <person name="Daum C."/>
            <person name="Ng V."/>
            <person name="Clum A."/>
            <person name="Steindorff A."/>
            <person name="Ohm R."/>
            <person name="Martin F."/>
            <person name="Silar P."/>
            <person name="Natvig D."/>
            <person name="Lalanne C."/>
            <person name="Gautier V."/>
            <person name="Ament-Velasquez S.L."/>
            <person name="Kruys A."/>
            <person name="Hutchinson M.I."/>
            <person name="Powell A.J."/>
            <person name="Barry K."/>
            <person name="Miller A.N."/>
            <person name="Grigoriev I.V."/>
            <person name="Debuchy R."/>
            <person name="Gladieux P."/>
            <person name="Thoren M.H."/>
            <person name="Johannesson H."/>
        </authorList>
    </citation>
    <scope>NUCLEOTIDE SEQUENCE</scope>
    <source>
        <strain evidence="1">CBS 118394</strain>
    </source>
</reference>
<protein>
    <submittedName>
        <fullName evidence="1">Uncharacterized protein</fullName>
    </submittedName>
</protein>
<dbReference type="EMBL" id="JAUEDM010000010">
    <property type="protein sequence ID" value="KAK3311980.1"/>
    <property type="molecule type" value="Genomic_DNA"/>
</dbReference>
<accession>A0AAE0HSD2</accession>